<reference evidence="2 3" key="1">
    <citation type="journal article" date="2021" name="Commun. Biol.">
        <title>The genome of Shorea leprosula (Dipterocarpaceae) highlights the ecological relevance of drought in aseasonal tropical rainforests.</title>
        <authorList>
            <person name="Ng K.K.S."/>
            <person name="Kobayashi M.J."/>
            <person name="Fawcett J.A."/>
            <person name="Hatakeyama M."/>
            <person name="Paape T."/>
            <person name="Ng C.H."/>
            <person name="Ang C.C."/>
            <person name="Tnah L.H."/>
            <person name="Lee C.T."/>
            <person name="Nishiyama T."/>
            <person name="Sese J."/>
            <person name="O'Brien M.J."/>
            <person name="Copetti D."/>
            <person name="Mohd Noor M.I."/>
            <person name="Ong R.C."/>
            <person name="Putra M."/>
            <person name="Sireger I.Z."/>
            <person name="Indrioko S."/>
            <person name="Kosugi Y."/>
            <person name="Izuno A."/>
            <person name="Isagi Y."/>
            <person name="Lee S.L."/>
            <person name="Shimizu K.K."/>
        </authorList>
    </citation>
    <scope>NUCLEOTIDE SEQUENCE [LARGE SCALE GENOMIC DNA]</scope>
    <source>
        <strain evidence="2">214</strain>
    </source>
</reference>
<evidence type="ECO:0000313" key="2">
    <source>
        <dbReference type="EMBL" id="GKV52172.1"/>
    </source>
</evidence>
<accession>A0AAV5MRL1</accession>
<protein>
    <recommendedName>
        <fullName evidence="4">Secreted protein</fullName>
    </recommendedName>
</protein>
<keyword evidence="1" id="KW-0732">Signal</keyword>
<evidence type="ECO:0000313" key="3">
    <source>
        <dbReference type="Proteomes" id="UP001054252"/>
    </source>
</evidence>
<organism evidence="2 3">
    <name type="scientific">Rubroshorea leprosula</name>
    <dbReference type="NCBI Taxonomy" id="152421"/>
    <lineage>
        <taxon>Eukaryota</taxon>
        <taxon>Viridiplantae</taxon>
        <taxon>Streptophyta</taxon>
        <taxon>Embryophyta</taxon>
        <taxon>Tracheophyta</taxon>
        <taxon>Spermatophyta</taxon>
        <taxon>Magnoliopsida</taxon>
        <taxon>eudicotyledons</taxon>
        <taxon>Gunneridae</taxon>
        <taxon>Pentapetalae</taxon>
        <taxon>rosids</taxon>
        <taxon>malvids</taxon>
        <taxon>Malvales</taxon>
        <taxon>Dipterocarpaceae</taxon>
        <taxon>Rubroshorea</taxon>
    </lineage>
</organism>
<evidence type="ECO:0008006" key="4">
    <source>
        <dbReference type="Google" id="ProtNLM"/>
    </source>
</evidence>
<sequence>MVVGTGSKAFLVVSFLPLSWLESCFSCKQHISCFSWSCLVEQDSSYTFFFNSLSFFFTKIFTQLFFMCA</sequence>
<feature type="signal peptide" evidence="1">
    <location>
        <begin position="1"/>
        <end position="26"/>
    </location>
</feature>
<dbReference type="Proteomes" id="UP001054252">
    <property type="component" value="Unassembled WGS sequence"/>
</dbReference>
<feature type="chain" id="PRO_5043764270" description="Secreted protein" evidence="1">
    <location>
        <begin position="27"/>
        <end position="69"/>
    </location>
</feature>
<proteinExistence type="predicted"/>
<name>A0AAV5MRL1_9ROSI</name>
<comment type="caution">
    <text evidence="2">The sequence shown here is derived from an EMBL/GenBank/DDBJ whole genome shotgun (WGS) entry which is preliminary data.</text>
</comment>
<dbReference type="AlphaFoldDB" id="A0AAV5MRL1"/>
<evidence type="ECO:0000256" key="1">
    <source>
        <dbReference type="SAM" id="SignalP"/>
    </source>
</evidence>
<gene>
    <name evidence="2" type="ORF">SLEP1_g58763</name>
</gene>
<keyword evidence="3" id="KW-1185">Reference proteome</keyword>
<dbReference type="EMBL" id="BPVZ01000626">
    <property type="protein sequence ID" value="GKV52172.1"/>
    <property type="molecule type" value="Genomic_DNA"/>
</dbReference>